<dbReference type="Proteomes" id="UP000251692">
    <property type="component" value="Unassembled WGS sequence"/>
</dbReference>
<dbReference type="PROSITE" id="PS51725">
    <property type="entry name" value="ABM"/>
    <property type="match status" value="1"/>
</dbReference>
<dbReference type="InterPro" id="IPR011008">
    <property type="entry name" value="Dimeric_a/b-barrel"/>
</dbReference>
<keyword evidence="2" id="KW-0503">Monooxygenase</keyword>
<dbReference type="InterPro" id="IPR007138">
    <property type="entry name" value="ABM_dom"/>
</dbReference>
<comment type="caution">
    <text evidence="2">The sequence shown here is derived from an EMBL/GenBank/DDBJ whole genome shotgun (WGS) entry which is preliminary data.</text>
</comment>
<dbReference type="GO" id="GO:0004497">
    <property type="term" value="F:monooxygenase activity"/>
    <property type="evidence" value="ECO:0007669"/>
    <property type="project" value="UniProtKB-KW"/>
</dbReference>
<evidence type="ECO:0000313" key="3">
    <source>
        <dbReference type="Proteomes" id="UP000251692"/>
    </source>
</evidence>
<dbReference type="OrthoDB" id="165368at2"/>
<name>A0A364RE01_9BACT</name>
<dbReference type="AlphaFoldDB" id="A0A364RE01"/>
<accession>A0A364RE01</accession>
<dbReference type="Pfam" id="PF03992">
    <property type="entry name" value="ABM"/>
    <property type="match status" value="1"/>
</dbReference>
<evidence type="ECO:0000313" key="2">
    <source>
        <dbReference type="EMBL" id="RAU82568.1"/>
    </source>
</evidence>
<dbReference type="RefSeq" id="WP_112306161.1">
    <property type="nucleotide sequence ID" value="NZ_QMDV01000003.1"/>
</dbReference>
<reference evidence="2 3" key="2">
    <citation type="submission" date="2018-07" db="EMBL/GenBank/DDBJ databases">
        <title>Pontibacter sp. 2b14 genomic sequence and assembly.</title>
        <authorList>
            <person name="Du Z.-J."/>
        </authorList>
    </citation>
    <scope>NUCLEOTIDE SEQUENCE [LARGE SCALE GENOMIC DNA]</scope>
    <source>
        <strain evidence="2 3">2b14</strain>
    </source>
</reference>
<sequence>MNKYGLHGKLTATAGNTDKLAAILLQAAKLVATADGCHVYLVSKDAATEDAVWVTEVWDSKEAHDNSLKVAGVRELIGQAIPLLAGPPQKGQELEILGGAGLNSSY</sequence>
<protein>
    <submittedName>
        <fullName evidence="2">Antibiotic biosynthesis monooxygenase</fullName>
    </submittedName>
</protein>
<gene>
    <name evidence="2" type="ORF">DP923_12425</name>
</gene>
<proteinExistence type="predicted"/>
<keyword evidence="2" id="KW-0560">Oxidoreductase</keyword>
<feature type="domain" description="ABM" evidence="1">
    <location>
        <begin position="4"/>
        <end position="96"/>
    </location>
</feature>
<dbReference type="EMBL" id="QMDV01000003">
    <property type="protein sequence ID" value="RAU82568.1"/>
    <property type="molecule type" value="Genomic_DNA"/>
</dbReference>
<keyword evidence="3" id="KW-1185">Reference proteome</keyword>
<organism evidence="2 3">
    <name type="scientific">Pontibacter arcticus</name>
    <dbReference type="NCBI Taxonomy" id="2080288"/>
    <lineage>
        <taxon>Bacteria</taxon>
        <taxon>Pseudomonadati</taxon>
        <taxon>Bacteroidota</taxon>
        <taxon>Cytophagia</taxon>
        <taxon>Cytophagales</taxon>
        <taxon>Hymenobacteraceae</taxon>
        <taxon>Pontibacter</taxon>
    </lineage>
</organism>
<evidence type="ECO:0000259" key="1">
    <source>
        <dbReference type="PROSITE" id="PS51725"/>
    </source>
</evidence>
<reference evidence="2 3" key="1">
    <citation type="submission" date="2018-06" db="EMBL/GenBank/DDBJ databases">
        <authorList>
            <person name="Liu Z.-W."/>
        </authorList>
    </citation>
    <scope>NUCLEOTIDE SEQUENCE [LARGE SCALE GENOMIC DNA]</scope>
    <source>
        <strain evidence="2 3">2b14</strain>
    </source>
</reference>
<dbReference type="SUPFAM" id="SSF54909">
    <property type="entry name" value="Dimeric alpha+beta barrel"/>
    <property type="match status" value="1"/>
</dbReference>
<dbReference type="Gene3D" id="3.30.70.100">
    <property type="match status" value="1"/>
</dbReference>